<dbReference type="RefSeq" id="WP_166177075.1">
    <property type="nucleotide sequence ID" value="NZ_CP045119.1"/>
</dbReference>
<protein>
    <recommendedName>
        <fullName evidence="4">SseB protein N-terminal domain-containing protein</fullName>
    </recommendedName>
</protein>
<evidence type="ECO:0000256" key="1">
    <source>
        <dbReference type="SAM" id="MobiDB-lite"/>
    </source>
</evidence>
<dbReference type="Proteomes" id="UP000501452">
    <property type="component" value="Chromosome"/>
</dbReference>
<feature type="compositionally biased region" description="Basic and acidic residues" evidence="1">
    <location>
        <begin position="16"/>
        <end position="25"/>
    </location>
</feature>
<dbReference type="AlphaFoldDB" id="A0A6G8QB07"/>
<accession>A0A6G8QB07</accession>
<name>A0A6G8QB07_9ACTN</name>
<gene>
    <name evidence="2" type="ORF">GBA63_13920</name>
</gene>
<keyword evidence="3" id="KW-1185">Reference proteome</keyword>
<evidence type="ECO:0000313" key="2">
    <source>
        <dbReference type="EMBL" id="QIN83612.1"/>
    </source>
</evidence>
<dbReference type="EMBL" id="CP045119">
    <property type="protein sequence ID" value="QIN83612.1"/>
    <property type="molecule type" value="Genomic_DNA"/>
</dbReference>
<sequence length="146" mass="15659">MGVGFASDAWYEVHNRAKRSSRDTKNPQPGAGSHAQAQAPCSRYWLILDRESDVAAVFTIALPDGEGVLPIFSSEEEAGLFILLEASGREWQAEEAAPEDVLHVLFGPRGGVERVALDPVPGLEADVLVELMSLDREGFAALRAGG</sequence>
<organism evidence="2 3">
    <name type="scientific">Rubrobacter tropicus</name>
    <dbReference type="NCBI Taxonomy" id="2653851"/>
    <lineage>
        <taxon>Bacteria</taxon>
        <taxon>Bacillati</taxon>
        <taxon>Actinomycetota</taxon>
        <taxon>Rubrobacteria</taxon>
        <taxon>Rubrobacterales</taxon>
        <taxon>Rubrobacteraceae</taxon>
        <taxon>Rubrobacter</taxon>
    </lineage>
</organism>
<reference evidence="2 3" key="1">
    <citation type="submission" date="2019-10" db="EMBL/GenBank/DDBJ databases">
        <title>Rubrobacter sp nov SCSIO 52090 isolated from a deep-sea sediment in the South China Sea.</title>
        <authorList>
            <person name="Chen R.W."/>
        </authorList>
    </citation>
    <scope>NUCLEOTIDE SEQUENCE [LARGE SCALE GENOMIC DNA]</scope>
    <source>
        <strain evidence="2 3">SCSIO 52909</strain>
    </source>
</reference>
<evidence type="ECO:0008006" key="4">
    <source>
        <dbReference type="Google" id="ProtNLM"/>
    </source>
</evidence>
<dbReference type="KEGG" id="rub:GBA63_13920"/>
<evidence type="ECO:0000313" key="3">
    <source>
        <dbReference type="Proteomes" id="UP000501452"/>
    </source>
</evidence>
<feature type="region of interest" description="Disordered" evidence="1">
    <location>
        <begin position="16"/>
        <end position="36"/>
    </location>
</feature>
<proteinExistence type="predicted"/>